<dbReference type="Gene3D" id="1.20.140.10">
    <property type="entry name" value="Butyryl-CoA Dehydrogenase, subunit A, domain 3"/>
    <property type="match status" value="1"/>
</dbReference>
<evidence type="ECO:0000259" key="15">
    <source>
        <dbReference type="Pfam" id="PF00441"/>
    </source>
</evidence>
<proteinExistence type="inferred from homology"/>
<name>A0A3B0YUU8_9ZZZZ</name>
<keyword evidence="7" id="KW-0285">Flavoprotein</keyword>
<comment type="similarity">
    <text evidence="3">Belongs to the acyl-CoA dehydrogenase family.</text>
</comment>
<evidence type="ECO:0000256" key="11">
    <source>
        <dbReference type="ARBA" id="ARBA00023098"/>
    </source>
</evidence>
<dbReference type="GO" id="GO:0070991">
    <property type="term" value="F:medium-chain fatty acyl-CoA dehydrogenase activity"/>
    <property type="evidence" value="ECO:0007669"/>
    <property type="project" value="UniProtKB-EC"/>
</dbReference>
<dbReference type="SUPFAM" id="SSF47203">
    <property type="entry name" value="Acyl-CoA dehydrogenase C-terminal domain-like"/>
    <property type="match status" value="1"/>
</dbReference>
<comment type="pathway">
    <text evidence="2">Lipid metabolism; fatty acid beta-oxidation.</text>
</comment>
<organism evidence="18">
    <name type="scientific">hydrothermal vent metagenome</name>
    <dbReference type="NCBI Taxonomy" id="652676"/>
    <lineage>
        <taxon>unclassified sequences</taxon>
        <taxon>metagenomes</taxon>
        <taxon>ecological metagenomes</taxon>
    </lineage>
</organism>
<dbReference type="Pfam" id="PF00441">
    <property type="entry name" value="Acyl-CoA_dh_1"/>
    <property type="match status" value="1"/>
</dbReference>
<dbReference type="Gene3D" id="2.40.110.10">
    <property type="entry name" value="Butyryl-CoA Dehydrogenase, subunit A, domain 2"/>
    <property type="match status" value="1"/>
</dbReference>
<dbReference type="InterPro" id="IPR009100">
    <property type="entry name" value="AcylCoA_DH/oxidase_NM_dom_sf"/>
</dbReference>
<evidence type="ECO:0000256" key="2">
    <source>
        <dbReference type="ARBA" id="ARBA00005005"/>
    </source>
</evidence>
<keyword evidence="9" id="KW-0276">Fatty acid metabolism</keyword>
<reference evidence="18" key="1">
    <citation type="submission" date="2018-06" db="EMBL/GenBank/DDBJ databases">
        <authorList>
            <person name="Zhirakovskaya E."/>
        </authorList>
    </citation>
    <scope>NUCLEOTIDE SEQUENCE</scope>
</reference>
<dbReference type="PANTHER" id="PTHR48083:SF33">
    <property type="entry name" value="ACYL-COENZYME A DEHYDROGENASE"/>
    <property type="match status" value="1"/>
</dbReference>
<keyword evidence="10" id="KW-0560">Oxidoreductase</keyword>
<feature type="domain" description="Acyl-CoA dehydrogenase/oxidase C-terminal" evidence="15">
    <location>
        <begin position="364"/>
        <end position="511"/>
    </location>
</feature>
<evidence type="ECO:0000256" key="8">
    <source>
        <dbReference type="ARBA" id="ARBA00022827"/>
    </source>
</evidence>
<evidence type="ECO:0000256" key="7">
    <source>
        <dbReference type="ARBA" id="ARBA00022630"/>
    </source>
</evidence>
<evidence type="ECO:0000256" key="10">
    <source>
        <dbReference type="ARBA" id="ARBA00023002"/>
    </source>
</evidence>
<dbReference type="NCBIfam" id="NF009586">
    <property type="entry name" value="PRK13026.1"/>
    <property type="match status" value="1"/>
</dbReference>
<dbReference type="InterPro" id="IPR046373">
    <property type="entry name" value="Acyl-CoA_Oxase/DH_mid-dom_sf"/>
</dbReference>
<gene>
    <name evidence="18" type="ORF">MNBD_GAMMA18-1932</name>
</gene>
<evidence type="ECO:0000256" key="1">
    <source>
        <dbReference type="ARBA" id="ARBA00001974"/>
    </source>
</evidence>
<evidence type="ECO:0000256" key="13">
    <source>
        <dbReference type="ARBA" id="ARBA00049247"/>
    </source>
</evidence>
<evidence type="ECO:0000256" key="12">
    <source>
        <dbReference type="ARBA" id="ARBA00047882"/>
    </source>
</evidence>
<dbReference type="EMBL" id="UOFP01000065">
    <property type="protein sequence ID" value="VAW84708.1"/>
    <property type="molecule type" value="Genomic_DNA"/>
</dbReference>
<evidence type="ECO:0000256" key="5">
    <source>
        <dbReference type="ARBA" id="ARBA00012040"/>
    </source>
</evidence>
<dbReference type="GO" id="GO:0005737">
    <property type="term" value="C:cytoplasm"/>
    <property type="evidence" value="ECO:0007669"/>
    <property type="project" value="TreeGrafter"/>
</dbReference>
<dbReference type="NCBIfam" id="NF007000">
    <property type="entry name" value="PRK09463.1"/>
    <property type="match status" value="1"/>
</dbReference>
<keyword evidence="8" id="KW-0274">FAD</keyword>
<dbReference type="InterPro" id="IPR009075">
    <property type="entry name" value="AcylCo_DH/oxidase_C"/>
</dbReference>
<comment type="cofactor">
    <cofactor evidence="1">
        <name>FAD</name>
        <dbReference type="ChEBI" id="CHEBI:57692"/>
    </cofactor>
</comment>
<feature type="domain" description="Acyl-CoA dehydrogenase C-terminal bacterial-type" evidence="17">
    <location>
        <begin position="518"/>
        <end position="797"/>
    </location>
</feature>
<keyword evidence="14" id="KW-1133">Transmembrane helix</keyword>
<dbReference type="GO" id="GO:0050660">
    <property type="term" value="F:flavin adenine dinucleotide binding"/>
    <property type="evidence" value="ECO:0007669"/>
    <property type="project" value="InterPro"/>
</dbReference>
<feature type="transmembrane region" description="Helical" evidence="14">
    <location>
        <begin position="32"/>
        <end position="60"/>
    </location>
</feature>
<dbReference type="Pfam" id="PF09317">
    <property type="entry name" value="ACDH_C"/>
    <property type="match status" value="1"/>
</dbReference>
<dbReference type="UniPathway" id="UPA00659"/>
<comment type="catalytic activity">
    <reaction evidence="12">
        <text>a medium-chain 2,3-saturated fatty acyl-CoA + oxidized [electron-transfer flavoprotein] + H(+) = a medium-chain (2E)-enoyl-CoA + reduced [electron-transfer flavoprotein]</text>
        <dbReference type="Rhea" id="RHEA:14477"/>
        <dbReference type="Rhea" id="RHEA-COMP:10685"/>
        <dbReference type="Rhea" id="RHEA-COMP:10686"/>
        <dbReference type="ChEBI" id="CHEBI:15378"/>
        <dbReference type="ChEBI" id="CHEBI:57692"/>
        <dbReference type="ChEBI" id="CHEBI:58307"/>
        <dbReference type="ChEBI" id="CHEBI:83723"/>
        <dbReference type="ChEBI" id="CHEBI:83726"/>
        <dbReference type="EC" id="1.3.8.7"/>
    </reaction>
</comment>
<dbReference type="InterPro" id="IPR050741">
    <property type="entry name" value="Acyl-CoA_dehydrogenase"/>
</dbReference>
<accession>A0A3B0YUU8</accession>
<dbReference type="InterPro" id="IPR013786">
    <property type="entry name" value="AcylCoA_DH/ox_N"/>
</dbReference>
<evidence type="ECO:0000256" key="4">
    <source>
        <dbReference type="ARBA" id="ARBA00012033"/>
    </source>
</evidence>
<evidence type="ECO:0000259" key="16">
    <source>
        <dbReference type="Pfam" id="PF02771"/>
    </source>
</evidence>
<dbReference type="Gene3D" id="1.10.540.10">
    <property type="entry name" value="Acyl-CoA dehydrogenase/oxidase, N-terminal domain"/>
    <property type="match status" value="1"/>
</dbReference>
<keyword evidence="14" id="KW-0472">Membrane</keyword>
<dbReference type="FunFam" id="1.10.540.10:FF:000004">
    <property type="entry name" value="Acyl-CoA dehydrogenase"/>
    <property type="match status" value="1"/>
</dbReference>
<evidence type="ECO:0000256" key="14">
    <source>
        <dbReference type="SAM" id="Phobius"/>
    </source>
</evidence>
<protein>
    <recommendedName>
        <fullName evidence="6">Acyl-coenzyme A dehydrogenase</fullName>
        <ecNumber evidence="4">1.3.8.7</ecNumber>
        <ecNumber evidence="5">1.3.8.8</ecNumber>
    </recommendedName>
</protein>
<evidence type="ECO:0000256" key="3">
    <source>
        <dbReference type="ARBA" id="ARBA00009347"/>
    </source>
</evidence>
<sequence length="804" mass="88304">MSTFLALLLFIAAIWAVSYHRLPMLTASGAVLAVLVFISWIGTCGWLLVFLWLATLVVLVPLNVPSLRQALVSTKALIFFKRVLPALSQTEQEALDAGTVWWDGDLFSGKPEWEKLLKINTSTLNKEEQAFLDGPVNQLCAMLDDWAITHEHKDLPPEVWQFIKDNGFFAMIIPKSYGGLAFSALAHSAVVSKIASRSITTAVTVMVPNSLGPGELLLHYGTEEQRNYYLPRLASGEEIPCFALTGPENGSDAGAMPDAGIICNGEFNGEEVLGIRLNWNKRYITLGPVATILGLAFKLYDPDQLLGDKPELGITCALIPTDTAGVTIGRRHYPLNMVFMNGPNQGHDVFIPMEWVIGGPKMAGQGWRMLMECLAAGRSISLPALSTGAGKLSCRATGAYARIRQQFKTPIGLFDGVEEALTRIAGNTYMMEAARTLTATAIDRGEKPAVISAIVKYNMTERMREVLNDAMDVQGGSGICMGPQNLLARPYQSIPIAITVEGANILTRTMITFGQGAIRCHPYVIEEIQSCHSDDLERFDKALFGHIGFTVSNASRALFLALTRSKLAASPSVGSDKRYYQQLTRMSAAFAFVADVAMLVLGGSLKRREKLSGRLADVLSQLYLASAVLKHYHDQGRPAEDKPLMQWACEDALYQIQESLDEFLRNFPNRPAAYLMRAVVFPLGMRYRIPSDELGHRVATVILGPSDARKRLTDGIYLPEAEDEQLARLDDALIKVIAAEPVEHKLRKLVKQGEIDAGGKERQAEQALEKGLITADEADSVKAAVEARWQVIQVDDFSHEDLVH</sequence>
<dbReference type="EC" id="1.3.8.8" evidence="5"/>
<dbReference type="EC" id="1.3.8.7" evidence="4"/>
<dbReference type="SUPFAM" id="SSF56645">
    <property type="entry name" value="Acyl-CoA dehydrogenase NM domain-like"/>
    <property type="match status" value="1"/>
</dbReference>
<dbReference type="GO" id="GO:0004466">
    <property type="term" value="F:long-chain fatty acyl-CoA dehydrogenase activity"/>
    <property type="evidence" value="ECO:0007669"/>
    <property type="project" value="UniProtKB-EC"/>
</dbReference>
<dbReference type="PANTHER" id="PTHR48083">
    <property type="entry name" value="MEDIUM-CHAIN SPECIFIC ACYL-COA DEHYDROGENASE, MITOCHONDRIAL-RELATED"/>
    <property type="match status" value="1"/>
</dbReference>
<keyword evidence="11" id="KW-0443">Lipid metabolism</keyword>
<evidence type="ECO:0000259" key="17">
    <source>
        <dbReference type="Pfam" id="PF09317"/>
    </source>
</evidence>
<dbReference type="InterPro" id="IPR015396">
    <property type="entry name" value="FadE_C"/>
</dbReference>
<dbReference type="InterPro" id="IPR037069">
    <property type="entry name" value="AcylCoA_DH/ox_N_sf"/>
</dbReference>
<dbReference type="GO" id="GO:0033539">
    <property type="term" value="P:fatty acid beta-oxidation using acyl-CoA dehydrogenase"/>
    <property type="evidence" value="ECO:0007669"/>
    <property type="project" value="InterPro"/>
</dbReference>
<keyword evidence="14" id="KW-0812">Transmembrane</keyword>
<dbReference type="AlphaFoldDB" id="A0A3B0YUU8"/>
<dbReference type="FunFam" id="2.40.110.10:FF:000010">
    <property type="entry name" value="Acyl-CoA dehydrogenase"/>
    <property type="match status" value="1"/>
</dbReference>
<dbReference type="InterPro" id="IPR036250">
    <property type="entry name" value="AcylCo_DH-like_C"/>
</dbReference>
<feature type="domain" description="Acyl-CoA dehydrogenase/oxidase N-terminal" evidence="16">
    <location>
        <begin position="146"/>
        <end position="237"/>
    </location>
</feature>
<evidence type="ECO:0000256" key="6">
    <source>
        <dbReference type="ARBA" id="ARBA00020144"/>
    </source>
</evidence>
<evidence type="ECO:0000256" key="9">
    <source>
        <dbReference type="ARBA" id="ARBA00022832"/>
    </source>
</evidence>
<comment type="catalytic activity">
    <reaction evidence="13">
        <text>a long-chain 2,3-saturated fatty acyl-CoA + oxidized [electron-transfer flavoprotein] + H(+) = a long-chain (2E)-enoyl-CoA + reduced [electron-transfer flavoprotein]</text>
        <dbReference type="Rhea" id="RHEA:17721"/>
        <dbReference type="Rhea" id="RHEA-COMP:10685"/>
        <dbReference type="Rhea" id="RHEA-COMP:10686"/>
        <dbReference type="ChEBI" id="CHEBI:15378"/>
        <dbReference type="ChEBI" id="CHEBI:57692"/>
        <dbReference type="ChEBI" id="CHEBI:58307"/>
        <dbReference type="ChEBI" id="CHEBI:83721"/>
        <dbReference type="ChEBI" id="CHEBI:83727"/>
        <dbReference type="EC" id="1.3.8.8"/>
    </reaction>
</comment>
<dbReference type="FunFam" id="1.20.140.10:FF:000009">
    <property type="entry name" value="Acyl-CoA dehydrogenase"/>
    <property type="match status" value="1"/>
</dbReference>
<evidence type="ECO:0000313" key="18">
    <source>
        <dbReference type="EMBL" id="VAW84708.1"/>
    </source>
</evidence>
<dbReference type="Pfam" id="PF02771">
    <property type="entry name" value="Acyl-CoA_dh_N"/>
    <property type="match status" value="1"/>
</dbReference>